<dbReference type="PIRSF" id="PIRSF029895">
    <property type="entry name" value="SpoIV"/>
    <property type="match status" value="1"/>
</dbReference>
<organism evidence="2 3">
    <name type="scientific">Paraliobacillus ryukyuensis</name>
    <dbReference type="NCBI Taxonomy" id="200904"/>
    <lineage>
        <taxon>Bacteria</taxon>
        <taxon>Bacillati</taxon>
        <taxon>Bacillota</taxon>
        <taxon>Bacilli</taxon>
        <taxon>Bacillales</taxon>
        <taxon>Bacillaceae</taxon>
        <taxon>Paraliobacillus</taxon>
    </lineage>
</organism>
<accession>A0A366EG41</accession>
<dbReference type="OrthoDB" id="1640349at2"/>
<keyword evidence="3" id="KW-1185">Reference proteome</keyword>
<feature type="transmembrane region" description="Helical" evidence="1">
    <location>
        <begin position="91"/>
        <end position="110"/>
    </location>
</feature>
<proteinExistence type="predicted"/>
<dbReference type="EMBL" id="QNRI01000001">
    <property type="protein sequence ID" value="RBP01357.1"/>
    <property type="molecule type" value="Genomic_DNA"/>
</dbReference>
<dbReference type="InterPro" id="IPR010690">
    <property type="entry name" value="YqfD"/>
</dbReference>
<comment type="caution">
    <text evidence="2">The sequence shown here is derived from an EMBL/GenBank/DDBJ whole genome shotgun (WGS) entry which is preliminary data.</text>
</comment>
<protein>
    <recommendedName>
        <fullName evidence="4">Stage IV sporulation protein</fullName>
    </recommendedName>
</protein>
<keyword evidence="1" id="KW-0812">Transmembrane</keyword>
<gene>
    <name evidence="2" type="ORF">DES48_10186</name>
</gene>
<evidence type="ECO:0000256" key="1">
    <source>
        <dbReference type="SAM" id="Phobius"/>
    </source>
</evidence>
<dbReference type="Proteomes" id="UP000252254">
    <property type="component" value="Unassembled WGS sequence"/>
</dbReference>
<reference evidence="2 3" key="1">
    <citation type="submission" date="2018-06" db="EMBL/GenBank/DDBJ databases">
        <title>Genomic Encyclopedia of Type Strains, Phase IV (KMG-IV): sequencing the most valuable type-strain genomes for metagenomic binning, comparative biology and taxonomic classification.</title>
        <authorList>
            <person name="Goeker M."/>
        </authorList>
    </citation>
    <scope>NUCLEOTIDE SEQUENCE [LARGE SCALE GENOMIC DNA]</scope>
    <source>
        <strain evidence="2 3">DSM 15140</strain>
    </source>
</reference>
<keyword evidence="1" id="KW-1133">Transmembrane helix</keyword>
<evidence type="ECO:0008006" key="4">
    <source>
        <dbReference type="Google" id="ProtNLM"/>
    </source>
</evidence>
<evidence type="ECO:0000313" key="2">
    <source>
        <dbReference type="EMBL" id="RBP01357.1"/>
    </source>
</evidence>
<dbReference type="STRING" id="200904.GCA_900168775_02469"/>
<dbReference type="Pfam" id="PF06898">
    <property type="entry name" value="YqfD"/>
    <property type="match status" value="1"/>
</dbReference>
<name>A0A366EG41_9BACI</name>
<evidence type="ECO:0000313" key="3">
    <source>
        <dbReference type="Proteomes" id="UP000252254"/>
    </source>
</evidence>
<keyword evidence="1" id="KW-0472">Membrane</keyword>
<dbReference type="AlphaFoldDB" id="A0A366EG41"/>
<dbReference type="RefSeq" id="WP_113865973.1">
    <property type="nucleotide sequence ID" value="NZ_BAABQN010000001.1"/>
</dbReference>
<sequence>MNNIQATWFRGYVQIQVVGYHPELFFDLCVRNNINVWHIKKIDQTHCLGNIYIHDIKNMRKLRKQTRYKISFIEKKGIPFICKRTTANKPFVLGLIASLLLIILLSNMVWKINIEGVRPEIEKQIRTTLDENGIYVGKLKFSIQSVGDMQQLLLDEIPELLWVGVKEQGTTYALEGVEKTQVSEREQPSPHDIIAAKSGVITEMYVSKGRPLVDLNDYVKKGDKLVAADLSQGKEEAEEEEDTSNKNQVAAQADIYADTWYESNVTIPLEADYQTLSGEMTSKYFINWGKIALPIWGFFQQEFEQSQAEIEKKSIHFFQWELPINIIRKDTYEQRHVQEKRTLAEAKTAGISQAKKNLLQQLGREAEIKSEKILHETSENGKVKLRLYFTVKENIAKIQDLSQGD</sequence>
<dbReference type="NCBIfam" id="TIGR02876">
    <property type="entry name" value="spore_yqfD"/>
    <property type="match status" value="1"/>
</dbReference>